<protein>
    <recommendedName>
        <fullName evidence="4">HTH luxR-type domain-containing protein</fullName>
    </recommendedName>
</protein>
<gene>
    <name evidence="2" type="ORF">IQ229_13350</name>
</gene>
<keyword evidence="1" id="KW-1133">Transmembrane helix</keyword>
<comment type="caution">
    <text evidence="2">The sequence shown here is derived from an EMBL/GenBank/DDBJ whole genome shotgun (WGS) entry which is preliminary data.</text>
</comment>
<dbReference type="Proteomes" id="UP000647836">
    <property type="component" value="Unassembled WGS sequence"/>
</dbReference>
<name>A0ABR9TZN7_9NOSO</name>
<accession>A0ABR9TZN7</accession>
<dbReference type="EMBL" id="JADEXF010000394">
    <property type="protein sequence ID" value="MBE9105889.1"/>
    <property type="molecule type" value="Genomic_DNA"/>
</dbReference>
<sequence length="391" mass="44703">MTNNSRKIPVDTVVKVGQQGTRYQQKQASGYTQEHQEEDYEIVIDRSAAEIIDQINKRVTSPYYSIFIGVPTLLCFFLSFTSPIFLIFLIPGIIASYLVFRQDIIRKTTPLIYEFDDEYSKQKFNYFSETLQSLSSSKRVWRLKSQIAIEDWKRNAGSQSIIVRQTSRVGQIIPNLIKTNINVWGIDSGSIKLYFFPDLIFVFQNGVYSTIAYNELKVVNDDLQYTEHEALPQDATVIGQTWKFVRRDGGPDRRFNNNQQLPIVSYGLVQLTTQRFVLYLIVSSLKVASSFTNSLSQLLGLSQSNSLQSKTIQPKSNIPQLETSLSEQFEILEKAAIQKTSLTTSQVADLLGLSKSVVTKNQDSFEYEAFRFNRAGRIGREIAWQVTKLKR</sequence>
<evidence type="ECO:0000313" key="3">
    <source>
        <dbReference type="Proteomes" id="UP000647836"/>
    </source>
</evidence>
<dbReference type="RefSeq" id="WP_163936504.1">
    <property type="nucleotide sequence ID" value="NZ_JADEXF010000394.1"/>
</dbReference>
<proteinExistence type="predicted"/>
<feature type="transmembrane region" description="Helical" evidence="1">
    <location>
        <begin position="66"/>
        <end position="99"/>
    </location>
</feature>
<evidence type="ECO:0000313" key="2">
    <source>
        <dbReference type="EMBL" id="MBE9105889.1"/>
    </source>
</evidence>
<evidence type="ECO:0008006" key="4">
    <source>
        <dbReference type="Google" id="ProtNLM"/>
    </source>
</evidence>
<keyword evidence="1" id="KW-0812">Transmembrane</keyword>
<keyword evidence="1" id="KW-0472">Membrane</keyword>
<reference evidence="2 3" key="1">
    <citation type="submission" date="2020-10" db="EMBL/GenBank/DDBJ databases">
        <authorList>
            <person name="Castelo-Branco R."/>
            <person name="Eusebio N."/>
            <person name="Adriana R."/>
            <person name="Vieira A."/>
            <person name="Brugerolle De Fraissinette N."/>
            <person name="Rezende De Castro R."/>
            <person name="Schneider M.P."/>
            <person name="Vasconcelos V."/>
            <person name="Leao P.N."/>
        </authorList>
    </citation>
    <scope>NUCLEOTIDE SEQUENCE [LARGE SCALE GENOMIC DNA]</scope>
    <source>
        <strain evidence="2 3">LEGE 07299</strain>
    </source>
</reference>
<organism evidence="2 3">
    <name type="scientific">Nostoc cf. edaphicum LEGE 07299</name>
    <dbReference type="NCBI Taxonomy" id="2777974"/>
    <lineage>
        <taxon>Bacteria</taxon>
        <taxon>Bacillati</taxon>
        <taxon>Cyanobacteriota</taxon>
        <taxon>Cyanophyceae</taxon>
        <taxon>Nostocales</taxon>
        <taxon>Nostocaceae</taxon>
        <taxon>Nostoc</taxon>
    </lineage>
</organism>
<keyword evidence="3" id="KW-1185">Reference proteome</keyword>
<evidence type="ECO:0000256" key="1">
    <source>
        <dbReference type="SAM" id="Phobius"/>
    </source>
</evidence>